<evidence type="ECO:0000313" key="1">
    <source>
        <dbReference type="EMBL" id="AKK02381.1"/>
    </source>
</evidence>
<dbReference type="AlphaFoldDB" id="A0A0G3GMC1"/>
<dbReference type="OrthoDB" id="146552at2"/>
<dbReference type="InterPro" id="IPR011013">
    <property type="entry name" value="Gal_mutarotase_sf_dom"/>
</dbReference>
<dbReference type="RefSeq" id="WP_047239608.1">
    <property type="nucleotide sequence ID" value="NZ_CP011541.1"/>
</dbReference>
<evidence type="ECO:0000313" key="2">
    <source>
        <dbReference type="Proteomes" id="UP000035368"/>
    </source>
</evidence>
<dbReference type="GO" id="GO:0003824">
    <property type="term" value="F:catalytic activity"/>
    <property type="evidence" value="ECO:0007669"/>
    <property type="project" value="InterPro"/>
</dbReference>
<dbReference type="PATRIC" id="fig|1050174.4.peg.509"/>
<sequence>MYKVPLHRGTYSAETTLLSSSEFTVTAWTYSSGVEAVRIRNSRGFVEVLPFMGQIIWEANFDGTSLTMKNMFTEPKPADVIVDTYGCFAFHSGLLSAGCPAPDDSHPLHGEFPCAPFDEAWLEITENSVAISGSYTYVQGFGHHYEAVPVVRLGAGEAQFDIDLAVTNKSKYQPMPLQYMCHMNYAYVDNARFGGNVPDDAFKLRESVPAHVQPTPEWTTFNKQILGKPYVELSEPEKYDPEIVWFAEDLAQYGETIEVTMGDFVTSFDSAEFPVATRWVLHNPDQQVAAFVLPGTCRPEGFKAAQRAGTLVQLAAGQTREFHVRTGLRSEK</sequence>
<dbReference type="SUPFAM" id="SSF74650">
    <property type="entry name" value="Galactose mutarotase-like"/>
    <property type="match status" value="1"/>
</dbReference>
<keyword evidence="2" id="KW-1185">Reference proteome</keyword>
<gene>
    <name evidence="1" type="ORF">CEPID_02500</name>
</gene>
<accession>A0A0G3GMC1</accession>
<dbReference type="InterPro" id="IPR014718">
    <property type="entry name" value="GH-type_carb-bd"/>
</dbReference>
<dbReference type="InterPro" id="IPR027839">
    <property type="entry name" value="DUF4432"/>
</dbReference>
<dbReference type="STRING" id="1050174.CEPID_02500"/>
<protein>
    <submittedName>
        <fullName evidence="1">Putative DUF4432 family protein</fullName>
    </submittedName>
</protein>
<reference evidence="1 2" key="1">
    <citation type="submission" date="2015-05" db="EMBL/GenBank/DDBJ databases">
        <title>Complete genome sequence of Corynebacterium epidermidicanis DSM 45586, isolated from the skin of a dog suffering from pruritus.</title>
        <authorList>
            <person name="Ruckert C."/>
            <person name="Albersmeier A."/>
            <person name="Winkler A."/>
            <person name="Tauch A."/>
        </authorList>
    </citation>
    <scope>NUCLEOTIDE SEQUENCE [LARGE SCALE GENOMIC DNA]</scope>
    <source>
        <strain evidence="1 2">DSM 45586</strain>
    </source>
</reference>
<organism evidence="1 2">
    <name type="scientific">Corynebacterium epidermidicanis</name>
    <dbReference type="NCBI Taxonomy" id="1050174"/>
    <lineage>
        <taxon>Bacteria</taxon>
        <taxon>Bacillati</taxon>
        <taxon>Actinomycetota</taxon>
        <taxon>Actinomycetes</taxon>
        <taxon>Mycobacteriales</taxon>
        <taxon>Corynebacteriaceae</taxon>
        <taxon>Corynebacterium</taxon>
    </lineage>
</organism>
<dbReference type="Pfam" id="PF14486">
    <property type="entry name" value="DUF4432"/>
    <property type="match status" value="1"/>
</dbReference>
<dbReference type="GO" id="GO:0005975">
    <property type="term" value="P:carbohydrate metabolic process"/>
    <property type="evidence" value="ECO:0007669"/>
    <property type="project" value="InterPro"/>
</dbReference>
<proteinExistence type="predicted"/>
<dbReference type="Gene3D" id="2.70.98.10">
    <property type="match status" value="1"/>
</dbReference>
<dbReference type="EMBL" id="CP011541">
    <property type="protein sequence ID" value="AKK02381.1"/>
    <property type="molecule type" value="Genomic_DNA"/>
</dbReference>
<name>A0A0G3GMC1_9CORY</name>
<dbReference type="CDD" id="cd09269">
    <property type="entry name" value="deoxyribose_mutarotase"/>
    <property type="match status" value="1"/>
</dbReference>
<dbReference type="KEGG" id="cei:CEPID_02500"/>
<dbReference type="GO" id="GO:0030246">
    <property type="term" value="F:carbohydrate binding"/>
    <property type="evidence" value="ECO:0007669"/>
    <property type="project" value="InterPro"/>
</dbReference>
<dbReference type="Proteomes" id="UP000035368">
    <property type="component" value="Chromosome"/>
</dbReference>